<proteinExistence type="predicted"/>
<dbReference type="Proteomes" id="UP000739538">
    <property type="component" value="Unassembled WGS sequence"/>
</dbReference>
<gene>
    <name evidence="1" type="ORF">KDA27_20600</name>
</gene>
<dbReference type="Gene3D" id="3.40.50.300">
    <property type="entry name" value="P-loop containing nucleotide triphosphate hydrolases"/>
    <property type="match status" value="1"/>
</dbReference>
<dbReference type="SUPFAM" id="SSF52540">
    <property type="entry name" value="P-loop containing nucleoside triphosphate hydrolases"/>
    <property type="match status" value="1"/>
</dbReference>
<comment type="caution">
    <text evidence="1">The sequence shown here is derived from an EMBL/GenBank/DDBJ whole genome shotgun (WGS) entry which is preliminary data.</text>
</comment>
<accession>A0A956NF34</accession>
<organism evidence="1 2">
    <name type="scientific">Eiseniibacteriota bacterium</name>
    <dbReference type="NCBI Taxonomy" id="2212470"/>
    <lineage>
        <taxon>Bacteria</taxon>
        <taxon>Candidatus Eiseniibacteriota</taxon>
    </lineage>
</organism>
<reference evidence="1" key="1">
    <citation type="submission" date="2020-04" db="EMBL/GenBank/DDBJ databases">
        <authorList>
            <person name="Zhang T."/>
        </authorList>
    </citation>
    <scope>NUCLEOTIDE SEQUENCE</scope>
    <source>
        <strain evidence="1">HKST-UBA02</strain>
    </source>
</reference>
<dbReference type="InterPro" id="IPR027417">
    <property type="entry name" value="P-loop_NTPase"/>
</dbReference>
<protein>
    <submittedName>
        <fullName evidence="1">AAA family ATPase</fullName>
    </submittedName>
</protein>
<dbReference type="AlphaFoldDB" id="A0A956NF34"/>
<evidence type="ECO:0000313" key="2">
    <source>
        <dbReference type="Proteomes" id="UP000739538"/>
    </source>
</evidence>
<sequence>MPTTDTKVYLIGGPPGAGKTTLGTALAIQLGITSLSIDDLNRAVAAVTTPESHPGLHVMRRTPSLAYFTESTVDQLIADATLQHEAVWPMVESVIRFHASGGSRIVIDGWYMRPSWVARLGLSNVRPLWIHPTEAVLREREARLPWYGESNEPKRMLENFLARSFWHNELIRRDAESHGMTVLEQPGGRSVADLCDQILA</sequence>
<name>A0A956NF34_UNCEI</name>
<evidence type="ECO:0000313" key="1">
    <source>
        <dbReference type="EMBL" id="MCA9758207.1"/>
    </source>
</evidence>
<reference evidence="1" key="2">
    <citation type="journal article" date="2021" name="Microbiome">
        <title>Successional dynamics and alternative stable states in a saline activated sludge microbial community over 9 years.</title>
        <authorList>
            <person name="Wang Y."/>
            <person name="Ye J."/>
            <person name="Ju F."/>
            <person name="Liu L."/>
            <person name="Boyd J.A."/>
            <person name="Deng Y."/>
            <person name="Parks D.H."/>
            <person name="Jiang X."/>
            <person name="Yin X."/>
            <person name="Woodcroft B.J."/>
            <person name="Tyson G.W."/>
            <person name="Hugenholtz P."/>
            <person name="Polz M.F."/>
            <person name="Zhang T."/>
        </authorList>
    </citation>
    <scope>NUCLEOTIDE SEQUENCE</scope>
    <source>
        <strain evidence="1">HKST-UBA02</strain>
    </source>
</reference>
<dbReference type="EMBL" id="JAGQHS010000151">
    <property type="protein sequence ID" value="MCA9758207.1"/>
    <property type="molecule type" value="Genomic_DNA"/>
</dbReference>